<dbReference type="InterPro" id="IPR034660">
    <property type="entry name" value="DinB/YfiT-like"/>
</dbReference>
<organism evidence="3 4">
    <name type="scientific">Blastopirellula marina</name>
    <dbReference type="NCBI Taxonomy" id="124"/>
    <lineage>
        <taxon>Bacteria</taxon>
        <taxon>Pseudomonadati</taxon>
        <taxon>Planctomycetota</taxon>
        <taxon>Planctomycetia</taxon>
        <taxon>Pirellulales</taxon>
        <taxon>Pirellulaceae</taxon>
        <taxon>Blastopirellula</taxon>
    </lineage>
</organism>
<feature type="domain" description="DinB-like" evidence="2">
    <location>
        <begin position="39"/>
        <end position="176"/>
    </location>
</feature>
<feature type="region of interest" description="Disordered" evidence="1">
    <location>
        <begin position="1"/>
        <end position="21"/>
    </location>
</feature>
<dbReference type="Gene3D" id="1.20.120.450">
    <property type="entry name" value="dinb family like domain"/>
    <property type="match status" value="1"/>
</dbReference>
<dbReference type="InterPro" id="IPR024775">
    <property type="entry name" value="DinB-like"/>
</dbReference>
<dbReference type="AlphaFoldDB" id="A0A2S8GQ49"/>
<evidence type="ECO:0000256" key="1">
    <source>
        <dbReference type="SAM" id="MobiDB-lite"/>
    </source>
</evidence>
<dbReference type="Pfam" id="PF12867">
    <property type="entry name" value="DinB_2"/>
    <property type="match status" value="1"/>
</dbReference>
<name>A0A2S8GQ49_9BACT</name>
<feature type="compositionally biased region" description="Basic and acidic residues" evidence="1">
    <location>
        <begin position="1"/>
        <end position="14"/>
    </location>
</feature>
<dbReference type="EMBL" id="PUHZ01000009">
    <property type="protein sequence ID" value="PQO46555.1"/>
    <property type="molecule type" value="Genomic_DNA"/>
</dbReference>
<evidence type="ECO:0000313" key="4">
    <source>
        <dbReference type="Proteomes" id="UP000237819"/>
    </source>
</evidence>
<evidence type="ECO:0000259" key="2">
    <source>
        <dbReference type="Pfam" id="PF12867"/>
    </source>
</evidence>
<sequence length="189" mass="20656">MSKWPRLDRQEGKPTRSYRLGTSPMNATDAIRIALNLSYEWTLALAEDLADAPFTEPTPGGNPPMWIVGHISFSNACLLAMIDGEASKLETWQSLFAGGTQPSTDPTQYPDYGDVLQAFRDVHAQALAILEQTGDAGLDEAPPAIPDFLAKMPELQTKGKVLMFVALHQIAHRGQLADARRVLGRKPMA</sequence>
<protein>
    <recommendedName>
        <fullName evidence="2">DinB-like domain-containing protein</fullName>
    </recommendedName>
</protein>
<gene>
    <name evidence="3" type="ORF">C5Y93_08775</name>
</gene>
<proteinExistence type="predicted"/>
<evidence type="ECO:0000313" key="3">
    <source>
        <dbReference type="EMBL" id="PQO46555.1"/>
    </source>
</evidence>
<dbReference type="SUPFAM" id="SSF109854">
    <property type="entry name" value="DinB/YfiT-like putative metalloenzymes"/>
    <property type="match status" value="1"/>
</dbReference>
<reference evidence="3 4" key="1">
    <citation type="submission" date="2018-02" db="EMBL/GenBank/DDBJ databases">
        <title>Comparative genomes isolates from brazilian mangrove.</title>
        <authorList>
            <person name="Araujo J.E."/>
            <person name="Taketani R.G."/>
            <person name="Silva M.C.P."/>
            <person name="Loureco M.V."/>
            <person name="Andreote F.D."/>
        </authorList>
    </citation>
    <scope>NUCLEOTIDE SEQUENCE [LARGE SCALE GENOMIC DNA]</scope>
    <source>
        <strain evidence="3 4">Nap-Phe MGV</strain>
    </source>
</reference>
<accession>A0A2S8GQ49</accession>
<comment type="caution">
    <text evidence="3">The sequence shown here is derived from an EMBL/GenBank/DDBJ whole genome shotgun (WGS) entry which is preliminary data.</text>
</comment>
<dbReference type="Proteomes" id="UP000237819">
    <property type="component" value="Unassembled WGS sequence"/>
</dbReference>